<feature type="compositionally biased region" description="Basic and acidic residues" evidence="2">
    <location>
        <begin position="888"/>
        <end position="907"/>
    </location>
</feature>
<feature type="coiled-coil region" evidence="1">
    <location>
        <begin position="668"/>
        <end position="695"/>
    </location>
</feature>
<dbReference type="EMBL" id="CAUJNA010000882">
    <property type="protein sequence ID" value="CAJ1382212.1"/>
    <property type="molecule type" value="Genomic_DNA"/>
</dbReference>
<feature type="coiled-coil region" evidence="1">
    <location>
        <begin position="494"/>
        <end position="532"/>
    </location>
</feature>
<feature type="compositionally biased region" description="Acidic residues" evidence="2">
    <location>
        <begin position="1143"/>
        <end position="1161"/>
    </location>
</feature>
<dbReference type="Proteomes" id="UP001178507">
    <property type="component" value="Unassembled WGS sequence"/>
</dbReference>
<accession>A0AA36I6Z8</accession>
<keyword evidence="4" id="KW-1185">Reference proteome</keyword>
<keyword evidence="1" id="KW-0175">Coiled coil</keyword>
<feature type="region of interest" description="Disordered" evidence="2">
    <location>
        <begin position="1842"/>
        <end position="1934"/>
    </location>
</feature>
<feature type="compositionally biased region" description="Basic and acidic residues" evidence="2">
    <location>
        <begin position="1080"/>
        <end position="1094"/>
    </location>
</feature>
<organism evidence="3 4">
    <name type="scientific">Effrenium voratum</name>
    <dbReference type="NCBI Taxonomy" id="2562239"/>
    <lineage>
        <taxon>Eukaryota</taxon>
        <taxon>Sar</taxon>
        <taxon>Alveolata</taxon>
        <taxon>Dinophyceae</taxon>
        <taxon>Suessiales</taxon>
        <taxon>Symbiodiniaceae</taxon>
        <taxon>Effrenium</taxon>
    </lineage>
</organism>
<feature type="compositionally biased region" description="Polar residues" evidence="2">
    <location>
        <begin position="1374"/>
        <end position="1389"/>
    </location>
</feature>
<evidence type="ECO:0000256" key="1">
    <source>
        <dbReference type="SAM" id="Coils"/>
    </source>
</evidence>
<feature type="region of interest" description="Disordered" evidence="2">
    <location>
        <begin position="965"/>
        <end position="1024"/>
    </location>
</feature>
<feature type="compositionally biased region" description="Basic and acidic residues" evidence="2">
    <location>
        <begin position="1269"/>
        <end position="1288"/>
    </location>
</feature>
<comment type="caution">
    <text evidence="3">The sequence shown here is derived from an EMBL/GenBank/DDBJ whole genome shotgun (WGS) entry which is preliminary data.</text>
</comment>
<feature type="compositionally biased region" description="Polar residues" evidence="2">
    <location>
        <begin position="991"/>
        <end position="1010"/>
    </location>
</feature>
<evidence type="ECO:0000313" key="4">
    <source>
        <dbReference type="Proteomes" id="UP001178507"/>
    </source>
</evidence>
<protein>
    <submittedName>
        <fullName evidence="3">Uncharacterized protein</fullName>
    </submittedName>
</protein>
<feature type="compositionally biased region" description="Basic and acidic residues" evidence="2">
    <location>
        <begin position="965"/>
        <end position="981"/>
    </location>
</feature>
<sequence>MAPVLQVQDVRRIKDIKNPRLQAQRDADVLRARQPSEGSRMLLRTKPRDKMDEVLALQARQTMHKWKRDGSGFRLNGGTGMLASAHARATDAHAAAGRRLLDGDDGSLQCNLKGILDNYPNAQKNSQAFAPPTRAKPGAEVEMGPKAKEDSKEDIVEAVSNLLMQLPAEALVESSSAISALARKLAGESGFDSAFSQKFLLMSQIQVEVQRRVKEARTYIEDFDNLHKEDLEEKVNGNNRRRQSSIANAARLMGSMPKHPSSQSEVVADQMRTIRRLLHSLNWPNLHQEFQKWVRNATGYESGVRDFLRAVEEDCEKADIDQVRDDVCTSLTNHELRLTKSLRSYQLQMQTAARDFTSGANGDSSPRSPADEKKRKLDRALERKTNAKQAEIRRISMRRQFSSNFPPHSRSQQGSRRSSRLSLVSAISAAPSAQESSQSQRSSRETQGDASPLSNSMASFGDELAEGGEFDINNYDDGRFGHLKRIYLSHETKIQALREDLDQDSLQLEKVIEELREQVKRLIELQALYEMKTKSSLRRGSLFIPRRRALMLNQGEADANSVTVLAKRIVNLQKERASLLDSIKELGKSMMQDKPRRGAIMNKMWEAVKASTAEGSFDVAHGDEYMRMLDEGADRKEIEEKMRQNGVEDPSELLEKLEANEEEEEVKGGKLMQRIQRLESELEEIKEKLAALVAQVNQMAVPRSLGKVVAFEMQPKMRLCLHSIAACPEIDVMVKKALEFLDLPKMQIAPSRKQLQDTLDIAQETFDSEVAERKSSQETGTFSAKWEQEVQQCMALLSEQLFRSHAELLQDRRPPLKEITAPEDGPGASPAASQRPGSQAASNITQAERRSSFSTLTDVQAKLETGGIREPEAQLGVTQTNSIAGESGHADEVRAHSSQEDSARSGDADAGMATAGEAPNAEARAEQARLQAQAAQAEQILQVQADVESADKEIEQLMEALRKAKEAKEAEAKEVEPKEPEELPELEPSPQSSSHFQRIVSGSSAGTSDAHSPRRHSGLLDDSQDADHTMMSYIKAEGRKKKRMLQMRNVKFKLLQKLLEQAGLIKDLHLQNGEPETDEERGKRLQQDLKAAHERNRRLSQQLDFWGTRIDQRKDQLDEEKKHLRKEFGRNWESKLERALLGTEEDPESEATSETSESEEENNTHGERGTAGQQPESKQPGEESVRLVPGKRNQVVGKTYSKERPRVRRRAPDEREHPREPREELPGTLQRKPLASFGAARGEDMEDVVLQGRRQSYSSRRSSQTSDDSNSRVSEDLDPHDRGSLADHIVKVMGNAPKSQSYLEGLNRLRPSAQYYTYGKRREVPGQKKRSKRRVSIRSFVEDLSDDGTDRERRRPSTASLLPEGFDARGRTLRGNSRLSRASVESRSAFSDGDQGELQQLVQEAAEEEHKGVNAAEWLQKALALRQESRKRSKGSTLAAPVHLETVRLLRTAAKMSMKRQVAADDLLGANLLRAQHMNVTSAGQKSKQIFQADAAFREMAERRKVEAEAWTQRLASGTARSRYAATKAKLLAMEGLETRRPPLPKKEALRRLFRAKTTSPAQSEGFIRSRGRSQAKSRSKQVLDNFENALGKARNSDAHREIARMKVMSLHHSAMRRRFLQNYSSEEEEEDEVVHRRSIMMLAEDESPNRPGRKGLIGASPERAVSKPLQGLTTALNEGVQDEKVAEVAAKWLGERPYDDRESMIVDASAHVEQTEAPALASFGAFRPSRRMKARTMGPRSQSRRRSEEGSSSGSEDSYPSTSRRTDRSNASPDGDENVHFRNVAYFIDLMNENDSHKHRKRKSSRRRRKALRQQRMQASRADVRWHSHMLKLLELRLGTSRPQASGHVSDESPSDCDSSRSPARRHGPPPLPRKLAARARTAPNTQVEAPRAESPKPPAKTGGTENSSLKTMARDDGLRQSVERTQACPKSVQMKLEEGGWSRLKSPALPQAQDAHRPLQGTQPSPWWGRRHDTRQARFAASTARVNFNDTDADAKERDRQLRAQKWVQVGAQMGTNLRWRQACSR</sequence>
<feature type="compositionally biased region" description="Basic residues" evidence="2">
    <location>
        <begin position="1327"/>
        <end position="1336"/>
    </location>
</feature>
<feature type="region of interest" description="Disordered" evidence="2">
    <location>
        <begin position="1560"/>
        <end position="1582"/>
    </location>
</feature>
<feature type="compositionally biased region" description="Basic and acidic residues" evidence="2">
    <location>
        <begin position="369"/>
        <end position="394"/>
    </location>
</feature>
<feature type="compositionally biased region" description="Low complexity" evidence="2">
    <location>
        <begin position="409"/>
        <end position="441"/>
    </location>
</feature>
<feature type="region of interest" description="Disordered" evidence="2">
    <location>
        <begin position="1953"/>
        <end position="1972"/>
    </location>
</feature>
<feature type="compositionally biased region" description="Basic residues" evidence="2">
    <location>
        <begin position="1798"/>
        <end position="1814"/>
    </location>
</feature>
<proteinExistence type="predicted"/>
<feature type="region of interest" description="Disordered" evidence="2">
    <location>
        <begin position="353"/>
        <end position="460"/>
    </location>
</feature>
<feature type="compositionally biased region" description="Basic and acidic residues" evidence="2">
    <location>
        <begin position="1200"/>
        <end position="1225"/>
    </location>
</feature>
<feature type="compositionally biased region" description="Low complexity" evidence="2">
    <location>
        <begin position="1253"/>
        <end position="1268"/>
    </location>
</feature>
<evidence type="ECO:0000313" key="3">
    <source>
        <dbReference type="EMBL" id="CAJ1382212.1"/>
    </source>
</evidence>
<feature type="region of interest" description="Disordered" evidence="2">
    <location>
        <begin position="812"/>
        <end position="858"/>
    </location>
</feature>
<feature type="region of interest" description="Disordered" evidence="2">
    <location>
        <begin position="1793"/>
        <end position="1825"/>
    </location>
</feature>
<feature type="compositionally biased region" description="Basic and acidic residues" evidence="2">
    <location>
        <begin position="1914"/>
        <end position="1924"/>
    </location>
</feature>
<feature type="compositionally biased region" description="Low complexity" evidence="2">
    <location>
        <begin position="1751"/>
        <end position="1764"/>
    </location>
</feature>
<gene>
    <name evidence="3" type="ORF">EVOR1521_LOCUS9641</name>
</gene>
<feature type="region of interest" description="Disordered" evidence="2">
    <location>
        <begin position="888"/>
        <end position="930"/>
    </location>
</feature>
<feature type="compositionally biased region" description="Basic residues" evidence="2">
    <location>
        <begin position="1570"/>
        <end position="1580"/>
    </location>
</feature>
<feature type="region of interest" description="Disordered" evidence="2">
    <location>
        <begin position="1070"/>
        <end position="1096"/>
    </location>
</feature>
<reference evidence="3" key="1">
    <citation type="submission" date="2023-08" db="EMBL/GenBank/DDBJ databases">
        <authorList>
            <person name="Chen Y."/>
            <person name="Shah S."/>
            <person name="Dougan E. K."/>
            <person name="Thang M."/>
            <person name="Chan C."/>
        </authorList>
    </citation>
    <scope>NUCLEOTIDE SEQUENCE</scope>
</reference>
<feature type="compositionally biased region" description="Polar residues" evidence="2">
    <location>
        <begin position="448"/>
        <end position="458"/>
    </location>
</feature>
<evidence type="ECO:0000256" key="2">
    <source>
        <dbReference type="SAM" id="MobiDB-lite"/>
    </source>
</evidence>
<feature type="region of interest" description="Disordered" evidence="2">
    <location>
        <begin position="1722"/>
        <end position="1779"/>
    </location>
</feature>
<name>A0AA36I6Z8_9DINO</name>
<feature type="compositionally biased region" description="Polar residues" evidence="2">
    <location>
        <begin position="831"/>
        <end position="858"/>
    </location>
</feature>
<feature type="region of interest" description="Disordered" evidence="2">
    <location>
        <begin position="1300"/>
        <end position="1396"/>
    </location>
</feature>
<feature type="region of interest" description="Disordered" evidence="2">
    <location>
        <begin position="1138"/>
        <end position="1288"/>
    </location>
</feature>
<feature type="compositionally biased region" description="Polar residues" evidence="2">
    <location>
        <begin position="358"/>
        <end position="367"/>
    </location>
</feature>